<dbReference type="InterPro" id="IPR056592">
    <property type="entry name" value="Beta-prop_At3g26010-like"/>
</dbReference>
<evidence type="ECO:0000313" key="3">
    <source>
        <dbReference type="Proteomes" id="UP000596661"/>
    </source>
</evidence>
<dbReference type="Pfam" id="PF24750">
    <property type="entry name" value="b-prop_At3g26010-like"/>
    <property type="match status" value="1"/>
</dbReference>
<dbReference type="InterPro" id="IPR055290">
    <property type="entry name" value="At3g26010-like"/>
</dbReference>
<dbReference type="PANTHER" id="PTHR35546">
    <property type="entry name" value="F-BOX PROTEIN INTERACTION DOMAIN PROTEIN-RELATED"/>
    <property type="match status" value="1"/>
</dbReference>
<evidence type="ECO:0000259" key="1">
    <source>
        <dbReference type="Pfam" id="PF24750"/>
    </source>
</evidence>
<sequence>MADRRNPRRRILSPTMSIRRDYNDMISVLTDDLFLKILTQIPDYRSRSERWENKREPKPIVRSTYRDLLLLQKTPTKFCICNPITEQCVSLPESPSYEECRVGFVCMPKSCCQLGEIEGFNDSYCSMEYRVVLFDVEKVCIAVFSSETGEWKESILSIKFPSQFRDVWLDWGSTSVACGNGKLYWLLEFACEAIGVVALDVLMTDPTQQCRFIGLPKGFLKASQRVGIRRVGVLAMASVIGMVRGRLRLCQSYWYGNELSKIHLKSWDLKMNNYDHNEEDDHGWVLVHDVVVQNCEERKLYVIGYHPDPDDDRGDMFFFLGQDLVDYKSTLYKSQIGRDISLEKIRSTASNIPFSSLQVFSLVHPWLPTRITASP</sequence>
<dbReference type="EnsemblPlants" id="evm.model.03.797">
    <property type="protein sequence ID" value="cds.evm.model.03.797"/>
    <property type="gene ID" value="evm.TU.03.797"/>
</dbReference>
<dbReference type="AlphaFoldDB" id="A0A803PAG9"/>
<protein>
    <recommendedName>
        <fullName evidence="1">F-box protein At3g26010-like beta-propeller domain-containing protein</fullName>
    </recommendedName>
</protein>
<dbReference type="Gramene" id="evm.model.03.797">
    <property type="protein sequence ID" value="cds.evm.model.03.797"/>
    <property type="gene ID" value="evm.TU.03.797"/>
</dbReference>
<dbReference type="EMBL" id="UZAU01000267">
    <property type="status" value="NOT_ANNOTATED_CDS"/>
    <property type="molecule type" value="Genomic_DNA"/>
</dbReference>
<proteinExistence type="predicted"/>
<reference evidence="2" key="1">
    <citation type="submission" date="2018-11" db="EMBL/GenBank/DDBJ databases">
        <authorList>
            <person name="Grassa J C."/>
        </authorList>
    </citation>
    <scope>NUCLEOTIDE SEQUENCE [LARGE SCALE GENOMIC DNA]</scope>
</reference>
<name>A0A803PAG9_CANSA</name>
<reference evidence="2" key="2">
    <citation type="submission" date="2021-03" db="UniProtKB">
        <authorList>
            <consortium name="EnsemblPlants"/>
        </authorList>
    </citation>
    <scope>IDENTIFICATION</scope>
</reference>
<organism evidence="2 3">
    <name type="scientific">Cannabis sativa</name>
    <name type="common">Hemp</name>
    <name type="synonym">Marijuana</name>
    <dbReference type="NCBI Taxonomy" id="3483"/>
    <lineage>
        <taxon>Eukaryota</taxon>
        <taxon>Viridiplantae</taxon>
        <taxon>Streptophyta</taxon>
        <taxon>Embryophyta</taxon>
        <taxon>Tracheophyta</taxon>
        <taxon>Spermatophyta</taxon>
        <taxon>Magnoliopsida</taxon>
        <taxon>eudicotyledons</taxon>
        <taxon>Gunneridae</taxon>
        <taxon>Pentapetalae</taxon>
        <taxon>rosids</taxon>
        <taxon>fabids</taxon>
        <taxon>Rosales</taxon>
        <taxon>Cannabaceae</taxon>
        <taxon>Cannabis</taxon>
    </lineage>
</organism>
<keyword evidence="3" id="KW-1185">Reference proteome</keyword>
<dbReference type="Proteomes" id="UP000596661">
    <property type="component" value="Chromosome 3"/>
</dbReference>
<dbReference type="PANTHER" id="PTHR35546:SF130">
    <property type="entry name" value="EXPRESSED PROTEIN"/>
    <property type="match status" value="1"/>
</dbReference>
<accession>A0A803PAG9</accession>
<feature type="domain" description="F-box protein At3g26010-like beta-propeller" evidence="1">
    <location>
        <begin position="68"/>
        <end position="270"/>
    </location>
</feature>
<evidence type="ECO:0000313" key="2">
    <source>
        <dbReference type="EnsemblPlants" id="cds.evm.model.03.797"/>
    </source>
</evidence>